<sequence length="199" mass="23451">MKTSNKKISRKHLRHLNKKERKQPLIVLKDLYEDKTDFQDFRTQVELLLLGGIDGRLRRNGFEYQLVGNRLKKQIEVAYILYIEADIKNNANYSPHIDNIKEMYSILKRGTIYNISEALFLFFGYQSLKGWRNEIDDLVSNASLGLKNYHHRMNDDALILYNYTMALVNSLHQIYQEEGLILELELPVYIKPVNTNRAE</sequence>
<proteinExistence type="predicted"/>
<dbReference type="OrthoDB" id="702709at2"/>
<evidence type="ECO:0000313" key="1">
    <source>
        <dbReference type="EMBL" id="TJZ61249.1"/>
    </source>
</evidence>
<organism evidence="1 2">
    <name type="scientific">Sphingobacterium olei</name>
    <dbReference type="NCBI Taxonomy" id="2571155"/>
    <lineage>
        <taxon>Bacteria</taxon>
        <taxon>Pseudomonadati</taxon>
        <taxon>Bacteroidota</taxon>
        <taxon>Sphingobacteriia</taxon>
        <taxon>Sphingobacteriales</taxon>
        <taxon>Sphingobacteriaceae</taxon>
        <taxon>Sphingobacterium</taxon>
    </lineage>
</organism>
<dbReference type="RefSeq" id="WP_136900906.1">
    <property type="nucleotide sequence ID" value="NZ_SUME01000003.1"/>
</dbReference>
<dbReference type="Proteomes" id="UP000306808">
    <property type="component" value="Unassembled WGS sequence"/>
</dbReference>
<keyword evidence="2" id="KW-1185">Reference proteome</keyword>
<comment type="caution">
    <text evidence="1">The sequence shown here is derived from an EMBL/GenBank/DDBJ whole genome shotgun (WGS) entry which is preliminary data.</text>
</comment>
<protein>
    <submittedName>
        <fullName evidence="1">Uncharacterized protein</fullName>
    </submittedName>
</protein>
<dbReference type="AlphaFoldDB" id="A0A4U0P211"/>
<gene>
    <name evidence="1" type="ORF">FAZ15_08605</name>
</gene>
<reference evidence="1 2" key="1">
    <citation type="submission" date="2019-04" db="EMBL/GenBank/DDBJ databases">
        <title>Sphingobacterium olei sp. nov., isolated from oil-contaminated soil.</title>
        <authorList>
            <person name="Liu B."/>
        </authorList>
    </citation>
    <scope>NUCLEOTIDE SEQUENCE [LARGE SCALE GENOMIC DNA]</scope>
    <source>
        <strain evidence="1 2">HAL-9</strain>
    </source>
</reference>
<accession>A0A4U0P211</accession>
<name>A0A4U0P211_9SPHI</name>
<dbReference type="EMBL" id="SUME01000003">
    <property type="protein sequence ID" value="TJZ61249.1"/>
    <property type="molecule type" value="Genomic_DNA"/>
</dbReference>
<evidence type="ECO:0000313" key="2">
    <source>
        <dbReference type="Proteomes" id="UP000306808"/>
    </source>
</evidence>